<dbReference type="RefSeq" id="WP_127194776.1">
    <property type="nucleotide sequence ID" value="NZ_RZNY01000036.1"/>
</dbReference>
<comment type="caution">
    <text evidence="8">The sequence shown here is derived from an EMBL/GenBank/DDBJ whole genome shotgun (WGS) entry which is preliminary data.</text>
</comment>
<organism evidence="8 9">
    <name type="scientific">Paenibacillus anaericanus</name>
    <dbReference type="NCBI Taxonomy" id="170367"/>
    <lineage>
        <taxon>Bacteria</taxon>
        <taxon>Bacillati</taxon>
        <taxon>Bacillota</taxon>
        <taxon>Bacilli</taxon>
        <taxon>Bacillales</taxon>
        <taxon>Paenibacillaceae</taxon>
        <taxon>Paenibacillus</taxon>
    </lineage>
</organism>
<comment type="similarity">
    <text evidence="6">Belongs to the binding-protein-dependent transport system permease family.</text>
</comment>
<gene>
    <name evidence="8" type="ORF">EJP82_24965</name>
</gene>
<evidence type="ECO:0000256" key="3">
    <source>
        <dbReference type="ARBA" id="ARBA00022692"/>
    </source>
</evidence>
<reference evidence="8 9" key="1">
    <citation type="submission" date="2018-12" db="EMBL/GenBank/DDBJ databases">
        <authorList>
            <person name="Sun L."/>
            <person name="Chen Z."/>
        </authorList>
    </citation>
    <scope>NUCLEOTIDE SEQUENCE [LARGE SCALE GENOMIC DNA]</scope>
    <source>
        <strain evidence="8 9">DSM 15890</strain>
    </source>
</reference>
<protein>
    <submittedName>
        <fullName evidence="8">Sugar ABC transporter permease</fullName>
    </submittedName>
</protein>
<name>A0A433XZ61_9BACL</name>
<dbReference type="OrthoDB" id="9785836at2"/>
<evidence type="ECO:0000256" key="6">
    <source>
        <dbReference type="RuleBase" id="RU363032"/>
    </source>
</evidence>
<keyword evidence="5 6" id="KW-0472">Membrane</keyword>
<sequence>MELKIESASMKHKPKQSQFVADLKRLRRQKLLLLMSIPFVIYVIVFSYLPLWGWLMAFQKYKLGSNIMNNEWVGLKYFRELFQDDMFMHVLRNTLAMSIINLVFGFVSSIVLALMLNEVRKVFFKRIVQTVSYLPHFISWVVAANLIMTIFSLDGVVNTILLKLHLISEPILLMSEPKAFWWMIGLTNVWKEVGWNAIIYLAAMAMINPSLYEAAEMDGAGRFRKMWSITLPSMLPLIVILLIMNIGRILDAGFEQQYLLMNTMVVDYAQTIDIFVLKYGINLSRYSFATAAGIFKSVISIILLVMANQFAKRMGQSRLY</sequence>
<dbReference type="Proteomes" id="UP000279446">
    <property type="component" value="Unassembled WGS sequence"/>
</dbReference>
<evidence type="ECO:0000259" key="7">
    <source>
        <dbReference type="PROSITE" id="PS50928"/>
    </source>
</evidence>
<dbReference type="Pfam" id="PF00528">
    <property type="entry name" value="BPD_transp_1"/>
    <property type="match status" value="1"/>
</dbReference>
<dbReference type="GO" id="GO:0055085">
    <property type="term" value="P:transmembrane transport"/>
    <property type="evidence" value="ECO:0007669"/>
    <property type="project" value="InterPro"/>
</dbReference>
<evidence type="ECO:0000256" key="4">
    <source>
        <dbReference type="ARBA" id="ARBA00022989"/>
    </source>
</evidence>
<dbReference type="InterPro" id="IPR000515">
    <property type="entry name" value="MetI-like"/>
</dbReference>
<feature type="transmembrane region" description="Helical" evidence="6">
    <location>
        <begin position="286"/>
        <end position="307"/>
    </location>
</feature>
<dbReference type="GO" id="GO:0005886">
    <property type="term" value="C:plasma membrane"/>
    <property type="evidence" value="ECO:0007669"/>
    <property type="project" value="UniProtKB-SubCell"/>
</dbReference>
<dbReference type="PANTHER" id="PTHR43496">
    <property type="entry name" value="PROTEIN LPLB"/>
    <property type="match status" value="1"/>
</dbReference>
<feature type="transmembrane region" description="Helical" evidence="6">
    <location>
        <begin position="226"/>
        <end position="250"/>
    </location>
</feature>
<keyword evidence="4 6" id="KW-1133">Transmembrane helix</keyword>
<feature type="domain" description="ABC transmembrane type-1" evidence="7">
    <location>
        <begin position="91"/>
        <end position="307"/>
    </location>
</feature>
<accession>A0A433XZ61</accession>
<feature type="transmembrane region" description="Helical" evidence="6">
    <location>
        <begin position="137"/>
        <end position="160"/>
    </location>
</feature>
<keyword evidence="2 6" id="KW-0813">Transport</keyword>
<keyword evidence="9" id="KW-1185">Reference proteome</keyword>
<proteinExistence type="inferred from homology"/>
<dbReference type="PROSITE" id="PS50928">
    <property type="entry name" value="ABC_TM1"/>
    <property type="match status" value="1"/>
</dbReference>
<evidence type="ECO:0000256" key="5">
    <source>
        <dbReference type="ARBA" id="ARBA00023136"/>
    </source>
</evidence>
<dbReference type="Gene3D" id="1.10.3720.10">
    <property type="entry name" value="MetI-like"/>
    <property type="match status" value="1"/>
</dbReference>
<evidence type="ECO:0000256" key="1">
    <source>
        <dbReference type="ARBA" id="ARBA00004141"/>
    </source>
</evidence>
<dbReference type="SUPFAM" id="SSF161098">
    <property type="entry name" value="MetI-like"/>
    <property type="match status" value="1"/>
</dbReference>
<evidence type="ECO:0000313" key="9">
    <source>
        <dbReference type="Proteomes" id="UP000279446"/>
    </source>
</evidence>
<evidence type="ECO:0000313" key="8">
    <source>
        <dbReference type="EMBL" id="RUT40480.1"/>
    </source>
</evidence>
<feature type="transmembrane region" description="Helical" evidence="6">
    <location>
        <begin position="31"/>
        <end position="55"/>
    </location>
</feature>
<dbReference type="EMBL" id="RZNY01000036">
    <property type="protein sequence ID" value="RUT40480.1"/>
    <property type="molecule type" value="Genomic_DNA"/>
</dbReference>
<feature type="transmembrane region" description="Helical" evidence="6">
    <location>
        <begin position="95"/>
        <end position="116"/>
    </location>
</feature>
<keyword evidence="3 6" id="KW-0812">Transmembrane</keyword>
<evidence type="ECO:0000256" key="2">
    <source>
        <dbReference type="ARBA" id="ARBA00022448"/>
    </source>
</evidence>
<dbReference type="PANTHER" id="PTHR43496:SF1">
    <property type="entry name" value="POLYGALACTURONAN_RHAMNOGALACTURONAN TRANSPORT SYSTEM PERMEASE PROTEIN YTEP"/>
    <property type="match status" value="1"/>
</dbReference>
<dbReference type="CDD" id="cd06261">
    <property type="entry name" value="TM_PBP2"/>
    <property type="match status" value="1"/>
</dbReference>
<dbReference type="InterPro" id="IPR035906">
    <property type="entry name" value="MetI-like_sf"/>
</dbReference>
<comment type="subcellular location">
    <subcellularLocation>
        <location evidence="6">Cell membrane</location>
        <topology evidence="6">Multi-pass membrane protein</topology>
    </subcellularLocation>
    <subcellularLocation>
        <location evidence="1">Membrane</location>
        <topology evidence="1">Multi-pass membrane protein</topology>
    </subcellularLocation>
</comment>
<feature type="transmembrane region" description="Helical" evidence="6">
    <location>
        <begin position="180"/>
        <end position="205"/>
    </location>
</feature>
<dbReference type="AlphaFoldDB" id="A0A433XZ61"/>